<dbReference type="SUPFAM" id="SSF57701">
    <property type="entry name" value="Zn2/Cys6 DNA-binding domain"/>
    <property type="match status" value="1"/>
</dbReference>
<reference evidence="8 9" key="1">
    <citation type="submission" date="2024-09" db="EMBL/GenBank/DDBJ databases">
        <title>T2T genomes of carrot and Alternaria dauci and their utility for understanding host-pathogen interaction during carrot leaf blight disease.</title>
        <authorList>
            <person name="Liu W."/>
            <person name="Xu S."/>
            <person name="Ou C."/>
            <person name="Liu X."/>
            <person name="Zhuang F."/>
            <person name="Deng X.W."/>
        </authorList>
    </citation>
    <scope>NUCLEOTIDE SEQUENCE [LARGE SCALE GENOMIC DNA]</scope>
    <source>
        <strain evidence="8 9">A2016</strain>
    </source>
</reference>
<keyword evidence="3" id="KW-0238">DNA-binding</keyword>
<feature type="region of interest" description="Disordered" evidence="6">
    <location>
        <begin position="198"/>
        <end position="228"/>
    </location>
</feature>
<dbReference type="CDD" id="cd00067">
    <property type="entry name" value="GAL4"/>
    <property type="match status" value="1"/>
</dbReference>
<keyword evidence="9" id="KW-1185">Reference proteome</keyword>
<evidence type="ECO:0000313" key="9">
    <source>
        <dbReference type="Proteomes" id="UP001578633"/>
    </source>
</evidence>
<dbReference type="PANTHER" id="PTHR47424">
    <property type="entry name" value="REGULATORY PROTEIN GAL4"/>
    <property type="match status" value="1"/>
</dbReference>
<dbReference type="Proteomes" id="UP001578633">
    <property type="component" value="Chromosome 2"/>
</dbReference>
<accession>A0ABR3UNR3</accession>
<evidence type="ECO:0000256" key="1">
    <source>
        <dbReference type="ARBA" id="ARBA00022723"/>
    </source>
</evidence>
<dbReference type="SMART" id="SM00066">
    <property type="entry name" value="GAL4"/>
    <property type="match status" value="1"/>
</dbReference>
<comment type="caution">
    <text evidence="8">The sequence shown here is derived from an EMBL/GenBank/DDBJ whole genome shotgun (WGS) entry which is preliminary data.</text>
</comment>
<dbReference type="Gene3D" id="4.10.240.10">
    <property type="entry name" value="Zn(2)-C6 fungal-type DNA-binding domain"/>
    <property type="match status" value="1"/>
</dbReference>
<feature type="compositionally biased region" description="Polar residues" evidence="6">
    <location>
        <begin position="199"/>
        <end position="208"/>
    </location>
</feature>
<dbReference type="GeneID" id="96082482"/>
<dbReference type="InterPro" id="IPR036864">
    <property type="entry name" value="Zn2-C6_fun-type_DNA-bd_sf"/>
</dbReference>
<feature type="domain" description="Zn(2)-C6 fungal-type" evidence="7">
    <location>
        <begin position="38"/>
        <end position="68"/>
    </location>
</feature>
<keyword evidence="4" id="KW-0804">Transcription</keyword>
<evidence type="ECO:0000313" key="8">
    <source>
        <dbReference type="EMBL" id="KAL1798123.1"/>
    </source>
</evidence>
<sequence length="439" mass="48825">MATEDIVTPGAAANDNPHDALVSPQALAPTRRKRVSLACRSCRSRKTKCDGIQPACSTCQHLGIDCVYAKAPRETGSKRAPGRAQSMHKVRRLNHQFHAITENSAMTRPDDTVDAAIRRSDVTDRLNAHAEAEQADDSDSNTTGDISEQEASEEVHAAKVFQDQHASEFGYFGLSSNHAFFRSISRCFLRFLRGVPPQHGQTQPLTTEDWSEADTSRAHQMGSSPQCNPAATLPAISESFSMLDRFVATSADVFPFVSKAALTTTLKELAFAPRQSISKTKRALVNIMFAYSCLAIGNLQCDMYFQRTVRCLTPETLRSASLELIQALLLLTSYQQQQQMPVSSATYHALTVKAAFQLGLQCPSSYKELSPSDSEFRKRTWYSLINQDRILCMCLGRPCLIPPQHIRTPGLEDPRHTHHLSSIAYEYEVESLLQHKYQT</sequence>
<evidence type="ECO:0000259" key="7">
    <source>
        <dbReference type="PROSITE" id="PS50048"/>
    </source>
</evidence>
<evidence type="ECO:0000256" key="5">
    <source>
        <dbReference type="ARBA" id="ARBA00023242"/>
    </source>
</evidence>
<dbReference type="RefSeq" id="XP_069308707.1">
    <property type="nucleotide sequence ID" value="XM_069449309.1"/>
</dbReference>
<proteinExistence type="predicted"/>
<feature type="region of interest" description="Disordered" evidence="6">
    <location>
        <begin position="1"/>
        <end position="20"/>
    </location>
</feature>
<keyword evidence="5" id="KW-0539">Nucleus</keyword>
<organism evidence="8 9">
    <name type="scientific">Alternaria dauci</name>
    <dbReference type="NCBI Taxonomy" id="48095"/>
    <lineage>
        <taxon>Eukaryota</taxon>
        <taxon>Fungi</taxon>
        <taxon>Dikarya</taxon>
        <taxon>Ascomycota</taxon>
        <taxon>Pezizomycotina</taxon>
        <taxon>Dothideomycetes</taxon>
        <taxon>Pleosporomycetidae</taxon>
        <taxon>Pleosporales</taxon>
        <taxon>Pleosporineae</taxon>
        <taxon>Pleosporaceae</taxon>
        <taxon>Alternaria</taxon>
        <taxon>Alternaria sect. Porri</taxon>
    </lineage>
</organism>
<protein>
    <recommendedName>
        <fullName evidence="7">Zn(2)-C6 fungal-type domain-containing protein</fullName>
    </recommendedName>
</protein>
<dbReference type="InterPro" id="IPR051127">
    <property type="entry name" value="Fungal_SecMet_Regulators"/>
</dbReference>
<keyword evidence="1" id="KW-0479">Metal-binding</keyword>
<dbReference type="Pfam" id="PF04082">
    <property type="entry name" value="Fungal_trans"/>
    <property type="match status" value="1"/>
</dbReference>
<dbReference type="PANTHER" id="PTHR47424:SF3">
    <property type="entry name" value="REGULATORY PROTEIN GAL4"/>
    <property type="match status" value="1"/>
</dbReference>
<evidence type="ECO:0000256" key="2">
    <source>
        <dbReference type="ARBA" id="ARBA00023015"/>
    </source>
</evidence>
<dbReference type="EMBL" id="JBHGVX010000002">
    <property type="protein sequence ID" value="KAL1798123.1"/>
    <property type="molecule type" value="Genomic_DNA"/>
</dbReference>
<dbReference type="InterPro" id="IPR007219">
    <property type="entry name" value="XnlR_reg_dom"/>
</dbReference>
<evidence type="ECO:0000256" key="6">
    <source>
        <dbReference type="SAM" id="MobiDB-lite"/>
    </source>
</evidence>
<name>A0ABR3UNR3_9PLEO</name>
<dbReference type="Pfam" id="PF00172">
    <property type="entry name" value="Zn_clus"/>
    <property type="match status" value="1"/>
</dbReference>
<evidence type="ECO:0000256" key="3">
    <source>
        <dbReference type="ARBA" id="ARBA00023125"/>
    </source>
</evidence>
<keyword evidence="2" id="KW-0805">Transcription regulation</keyword>
<feature type="region of interest" description="Disordered" evidence="6">
    <location>
        <begin position="129"/>
        <end position="154"/>
    </location>
</feature>
<dbReference type="InterPro" id="IPR001138">
    <property type="entry name" value="Zn2Cys6_DnaBD"/>
</dbReference>
<dbReference type="PROSITE" id="PS00463">
    <property type="entry name" value="ZN2_CY6_FUNGAL_1"/>
    <property type="match status" value="1"/>
</dbReference>
<dbReference type="CDD" id="cd12148">
    <property type="entry name" value="fungal_TF_MHR"/>
    <property type="match status" value="1"/>
</dbReference>
<dbReference type="SMART" id="SM00906">
    <property type="entry name" value="Fungal_trans"/>
    <property type="match status" value="1"/>
</dbReference>
<dbReference type="PROSITE" id="PS50048">
    <property type="entry name" value="ZN2_CY6_FUNGAL_2"/>
    <property type="match status" value="1"/>
</dbReference>
<gene>
    <name evidence="8" type="ORF">ACET3X_002160</name>
</gene>
<evidence type="ECO:0000256" key="4">
    <source>
        <dbReference type="ARBA" id="ARBA00023163"/>
    </source>
</evidence>